<evidence type="ECO:0000256" key="9">
    <source>
        <dbReference type="ARBA" id="ARBA00023136"/>
    </source>
</evidence>
<keyword evidence="8 10" id="KW-0443">Lipid metabolism</keyword>
<dbReference type="Pfam" id="PF04161">
    <property type="entry name" value="Arv1"/>
    <property type="match status" value="1"/>
</dbReference>
<evidence type="ECO:0000256" key="8">
    <source>
        <dbReference type="ARBA" id="ARBA00023098"/>
    </source>
</evidence>
<dbReference type="Ensembl" id="ENSCVAT00000027984.1">
    <property type="protein sequence ID" value="ENSCVAP00000018924.1"/>
    <property type="gene ID" value="ENSCVAG00000022253.1"/>
</dbReference>
<reference evidence="11" key="2">
    <citation type="submission" date="2025-09" db="UniProtKB">
        <authorList>
            <consortium name="Ensembl"/>
        </authorList>
    </citation>
    <scope>IDENTIFICATION</scope>
</reference>
<evidence type="ECO:0000256" key="6">
    <source>
        <dbReference type="ARBA" id="ARBA00022989"/>
    </source>
</evidence>
<dbReference type="Proteomes" id="UP000265020">
    <property type="component" value="Unassembled WGS sequence"/>
</dbReference>
<evidence type="ECO:0000256" key="2">
    <source>
        <dbReference type="ARBA" id="ARBA00009187"/>
    </source>
</evidence>
<comment type="subcellular location">
    <subcellularLocation>
        <location evidence="1 10">Endoplasmic reticulum membrane</location>
        <topology evidence="1 10">Multi-pass membrane protein</topology>
    </subcellularLocation>
</comment>
<comment type="function">
    <text evidence="10">Mediator of sterol homeostasis involved in sterol uptake, trafficking and distribution into membranes.</text>
</comment>
<feature type="transmembrane region" description="Helical" evidence="10">
    <location>
        <begin position="119"/>
        <end position="141"/>
    </location>
</feature>
<reference evidence="11" key="1">
    <citation type="submission" date="2025-08" db="UniProtKB">
        <authorList>
            <consortium name="Ensembl"/>
        </authorList>
    </citation>
    <scope>IDENTIFICATION</scope>
</reference>
<dbReference type="GO" id="GO:0005789">
    <property type="term" value="C:endoplasmic reticulum membrane"/>
    <property type="evidence" value="ECO:0007669"/>
    <property type="project" value="UniProtKB-SubCell"/>
</dbReference>
<keyword evidence="4 10" id="KW-0812">Transmembrane</keyword>
<comment type="caution">
    <text evidence="10">Lacks conserved residue(s) required for the propagation of feature annotation.</text>
</comment>
<dbReference type="PANTHER" id="PTHR14467">
    <property type="entry name" value="ARV1"/>
    <property type="match status" value="1"/>
</dbReference>
<dbReference type="InterPro" id="IPR007290">
    <property type="entry name" value="Arv1"/>
</dbReference>
<dbReference type="PANTHER" id="PTHR14467:SF0">
    <property type="entry name" value="PROTEIN ARV1"/>
    <property type="match status" value="1"/>
</dbReference>
<evidence type="ECO:0000256" key="1">
    <source>
        <dbReference type="ARBA" id="ARBA00004477"/>
    </source>
</evidence>
<keyword evidence="9 10" id="KW-0472">Membrane</keyword>
<accession>A0A3Q2DJR0</accession>
<dbReference type="GeneTree" id="ENSGT00390000002675"/>
<sequence length="278" mass="31237">MGKEAFFKCVECNEKSVELHRDYSNGILKITICESCQKPVDKYIEYDPVIILIDAILCKAQAFRHILFNTSLNIHWKLCVFCLLCEAYLRWSALHGSERSSDPADIIRYTKEWEFYGKFGLAALELMAFCVGVLSFLSLWMSCLHGGGVEFRPLLRGLLLSCYGKVLLIPVVIWEHDYSPLCLGLIRLFVLTSNSQAIRGKKTLSSFHCSLFDISNLFVSCSDLELQQASVTGGCLLWPLVRNSYRSGLQEPPMEHSGPVDIIIIAKAGMDSPLLIPS</sequence>
<dbReference type="GO" id="GO:0032366">
    <property type="term" value="P:intracellular sterol transport"/>
    <property type="evidence" value="ECO:0007669"/>
    <property type="project" value="UniProtKB-UniRule"/>
</dbReference>
<comment type="similarity">
    <text evidence="2 10">Belongs to the ARV1 family.</text>
</comment>
<evidence type="ECO:0000256" key="7">
    <source>
        <dbReference type="ARBA" id="ARBA00023055"/>
    </source>
</evidence>
<name>A0A3Q2DJR0_CYPVA</name>
<dbReference type="GO" id="GO:0032541">
    <property type="term" value="C:cortical endoplasmic reticulum"/>
    <property type="evidence" value="ECO:0007669"/>
    <property type="project" value="TreeGrafter"/>
</dbReference>
<evidence type="ECO:0000256" key="10">
    <source>
        <dbReference type="RuleBase" id="RU368065"/>
    </source>
</evidence>
<dbReference type="GO" id="GO:0006665">
    <property type="term" value="P:sphingolipid metabolic process"/>
    <property type="evidence" value="ECO:0007669"/>
    <property type="project" value="TreeGrafter"/>
</dbReference>
<dbReference type="STRING" id="28743.ENSCVAP00000018924"/>
<evidence type="ECO:0000313" key="11">
    <source>
        <dbReference type="Ensembl" id="ENSCVAP00000018924.1"/>
    </source>
</evidence>
<keyword evidence="5 10" id="KW-0256">Endoplasmic reticulum</keyword>
<keyword evidence="3 10" id="KW-0813">Transport</keyword>
<dbReference type="GO" id="GO:0005794">
    <property type="term" value="C:Golgi apparatus"/>
    <property type="evidence" value="ECO:0007669"/>
    <property type="project" value="TreeGrafter"/>
</dbReference>
<dbReference type="GO" id="GO:0016125">
    <property type="term" value="P:sterol metabolic process"/>
    <property type="evidence" value="ECO:0007669"/>
    <property type="project" value="UniProtKB-UniRule"/>
</dbReference>
<keyword evidence="6 10" id="KW-1133">Transmembrane helix</keyword>
<keyword evidence="7 10" id="KW-0445">Lipid transport</keyword>
<evidence type="ECO:0000256" key="4">
    <source>
        <dbReference type="ARBA" id="ARBA00022692"/>
    </source>
</evidence>
<dbReference type="AlphaFoldDB" id="A0A3Q2DJR0"/>
<evidence type="ECO:0000256" key="3">
    <source>
        <dbReference type="ARBA" id="ARBA00022448"/>
    </source>
</evidence>
<organism evidence="11 12">
    <name type="scientific">Cyprinodon variegatus</name>
    <name type="common">Sheepshead minnow</name>
    <dbReference type="NCBI Taxonomy" id="28743"/>
    <lineage>
        <taxon>Eukaryota</taxon>
        <taxon>Metazoa</taxon>
        <taxon>Chordata</taxon>
        <taxon>Craniata</taxon>
        <taxon>Vertebrata</taxon>
        <taxon>Euteleostomi</taxon>
        <taxon>Actinopterygii</taxon>
        <taxon>Neopterygii</taxon>
        <taxon>Teleostei</taxon>
        <taxon>Neoteleostei</taxon>
        <taxon>Acanthomorphata</taxon>
        <taxon>Ovalentaria</taxon>
        <taxon>Atherinomorphae</taxon>
        <taxon>Cyprinodontiformes</taxon>
        <taxon>Cyprinodontidae</taxon>
        <taxon>Cyprinodon</taxon>
    </lineage>
</organism>
<evidence type="ECO:0000256" key="5">
    <source>
        <dbReference type="ARBA" id="ARBA00022824"/>
    </source>
</evidence>
<evidence type="ECO:0000313" key="12">
    <source>
        <dbReference type="Proteomes" id="UP000265020"/>
    </source>
</evidence>
<dbReference type="GO" id="GO:0097036">
    <property type="term" value="P:regulation of plasma membrane sterol distribution"/>
    <property type="evidence" value="ECO:0007669"/>
    <property type="project" value="UniProtKB-UniRule"/>
</dbReference>
<proteinExistence type="inferred from homology"/>
<protein>
    <recommendedName>
        <fullName evidence="10">Protein ARV</fullName>
    </recommendedName>
</protein>
<keyword evidence="12" id="KW-1185">Reference proteome</keyword>